<dbReference type="GO" id="GO:0030017">
    <property type="term" value="C:sarcomere"/>
    <property type="evidence" value="ECO:0007669"/>
    <property type="project" value="TreeGrafter"/>
</dbReference>
<dbReference type="OrthoDB" id="9871914at2759"/>
<dbReference type="SMART" id="SM01283">
    <property type="entry name" value="Costars"/>
    <property type="match status" value="1"/>
</dbReference>
<dbReference type="Pfam" id="PF14705">
    <property type="entry name" value="Costars"/>
    <property type="match status" value="1"/>
</dbReference>
<dbReference type="InParanoid" id="F4WZ62"/>
<dbReference type="InterPro" id="IPR026111">
    <property type="entry name" value="Abra"/>
</dbReference>
<dbReference type="Gene3D" id="1.10.10.1540">
    <property type="entry name" value="Costar domain"/>
    <property type="match status" value="1"/>
</dbReference>
<dbReference type="Proteomes" id="UP000007755">
    <property type="component" value="Unassembled WGS sequence"/>
</dbReference>
<evidence type="ECO:0000313" key="3">
    <source>
        <dbReference type="Proteomes" id="UP000007755"/>
    </source>
</evidence>
<evidence type="ECO:0000313" key="2">
    <source>
        <dbReference type="EMBL" id="EGI60513.1"/>
    </source>
</evidence>
<dbReference type="PANTHER" id="PTHR22739:SF7">
    <property type="entry name" value="EG:152A3.3 PROTEIN-RELATED"/>
    <property type="match status" value="1"/>
</dbReference>
<dbReference type="GO" id="GO:0045944">
    <property type="term" value="P:positive regulation of transcription by RNA polymerase II"/>
    <property type="evidence" value="ECO:0007669"/>
    <property type="project" value="TreeGrafter"/>
</dbReference>
<dbReference type="InterPro" id="IPR027817">
    <property type="entry name" value="Costars_dom"/>
</dbReference>
<dbReference type="AlphaFoldDB" id="F4WZ62"/>
<dbReference type="GO" id="GO:0035025">
    <property type="term" value="P:positive regulation of Rho protein signal transduction"/>
    <property type="evidence" value="ECO:0007669"/>
    <property type="project" value="InterPro"/>
</dbReference>
<dbReference type="GO" id="GO:0003779">
    <property type="term" value="F:actin binding"/>
    <property type="evidence" value="ECO:0007669"/>
    <property type="project" value="InterPro"/>
</dbReference>
<organism evidence="3">
    <name type="scientific">Acromyrmex echinatior</name>
    <name type="common">Panamanian leafcutter ant</name>
    <name type="synonym">Acromyrmex octospinosus echinatior</name>
    <dbReference type="NCBI Taxonomy" id="103372"/>
    <lineage>
        <taxon>Eukaryota</taxon>
        <taxon>Metazoa</taxon>
        <taxon>Ecdysozoa</taxon>
        <taxon>Arthropoda</taxon>
        <taxon>Hexapoda</taxon>
        <taxon>Insecta</taxon>
        <taxon>Pterygota</taxon>
        <taxon>Neoptera</taxon>
        <taxon>Endopterygota</taxon>
        <taxon>Hymenoptera</taxon>
        <taxon>Apocrita</taxon>
        <taxon>Aculeata</taxon>
        <taxon>Formicoidea</taxon>
        <taxon>Formicidae</taxon>
        <taxon>Myrmicinae</taxon>
        <taxon>Acromyrmex</taxon>
    </lineage>
</organism>
<dbReference type="EMBL" id="GL888470">
    <property type="protein sequence ID" value="EGI60513.1"/>
    <property type="molecule type" value="Genomic_DNA"/>
</dbReference>
<accession>F4WZ62</accession>
<dbReference type="PANTHER" id="PTHR22739">
    <property type="entry name" value="STRIATED MUSCLE ACTIVATOR OF RHO-DEPENDENT SIGNALING-RELATED"/>
    <property type="match status" value="1"/>
</dbReference>
<feature type="domain" description="Costars" evidence="1">
    <location>
        <begin position="156"/>
        <end position="234"/>
    </location>
</feature>
<protein>
    <submittedName>
        <fullName evidence="2">Actin-binding Rho-activating protein</fullName>
    </submittedName>
</protein>
<sequence>MNLHLRLMNYHFRSMQKAVWQPIKSLGIGSETWQIFQTAPKYSTAGWEPLGRRRFLIKRAAQHRDIVFVSAVPSELGIGIPEVKIGCWFKIVSTTWESLGAKVAMFNQYADKHRDKQSKNPFSSGLDIEKPKFSKEEYGRPEAGSLSDLRGRKANAHVLKEILELCEIISHEGTPCRDQSDVIAITFGDIFNIYTNISNKCVGLLLRARKQKFLEFEGECLFQRRDDDVPIFLIKSIEDIRKEYNQRLEEIRNIELDS</sequence>
<dbReference type="InterPro" id="IPR038095">
    <property type="entry name" value="Costars_sf"/>
</dbReference>
<dbReference type="eggNOG" id="KOG3376">
    <property type="taxonomic scope" value="Eukaryota"/>
</dbReference>
<name>F4WZ62_ACREC</name>
<reference evidence="2" key="1">
    <citation type="submission" date="2011-02" db="EMBL/GenBank/DDBJ databases">
        <title>The genome of the leaf-cutting ant Acromyrmex echinatior suggests key adaptations to social evolution and fungus farming.</title>
        <authorList>
            <person name="Nygaard S."/>
            <person name="Zhang G."/>
        </authorList>
    </citation>
    <scope>NUCLEOTIDE SEQUENCE</scope>
</reference>
<dbReference type="FunFam" id="1.10.10.1540:FF:000003">
    <property type="entry name" value="Uncharacterized protein, isoform B"/>
    <property type="match status" value="1"/>
</dbReference>
<proteinExistence type="predicted"/>
<gene>
    <name evidence="2" type="ORF">G5I_11339</name>
</gene>
<keyword evidence="3" id="KW-1185">Reference proteome</keyword>
<dbReference type="FunCoup" id="F4WZ62">
    <property type="interactions" value="1"/>
</dbReference>
<evidence type="ECO:0000259" key="1">
    <source>
        <dbReference type="SMART" id="SM01283"/>
    </source>
</evidence>